<reference evidence="5 6" key="1">
    <citation type="journal article" date="2023" name="Int. J. Syst. Evol. Microbiol.">
        <title>Ligilactobacillus ubinensis sp. nov., a novel species isolated from the wild ferment of a durian fruit (Durio zibethinus).</title>
        <authorList>
            <person name="Heng Y.C."/>
            <person name="Menon N."/>
            <person name="Chen B."/>
            <person name="Loo B.Z.L."/>
            <person name="Wong G.W.J."/>
            <person name="Lim A.C.H."/>
            <person name="Silvaraju S."/>
            <person name="Kittelmann S."/>
        </authorList>
    </citation>
    <scope>NUCLEOTIDE SEQUENCE [LARGE SCALE GENOMIC DNA]</scope>
    <source>
        <strain evidence="5 6">WILCCON 0076</strain>
    </source>
</reference>
<dbReference type="Gene3D" id="2.60.40.1760">
    <property type="entry name" value="glycosyl hydrolase (family 31)"/>
    <property type="match status" value="1"/>
</dbReference>
<dbReference type="NCBIfam" id="NF007746">
    <property type="entry name" value="PRK10426.1"/>
    <property type="match status" value="1"/>
</dbReference>
<feature type="domain" description="Glycosyl hydrolase family 31 C-terminal" evidence="4">
    <location>
        <begin position="577"/>
        <end position="658"/>
    </location>
</feature>
<keyword evidence="2 5" id="KW-0378">Hydrolase</keyword>
<dbReference type="Pfam" id="PF01055">
    <property type="entry name" value="Glyco_hydro_31_2nd"/>
    <property type="match status" value="1"/>
</dbReference>
<dbReference type="RefSeq" id="WP_253360262.1">
    <property type="nucleotide sequence ID" value="NZ_JAIULA010000009.1"/>
</dbReference>
<dbReference type="Proteomes" id="UP001139006">
    <property type="component" value="Unassembled WGS sequence"/>
</dbReference>
<evidence type="ECO:0000313" key="6">
    <source>
        <dbReference type="Proteomes" id="UP001139006"/>
    </source>
</evidence>
<dbReference type="PANTHER" id="PTHR46959:SF2">
    <property type="entry name" value="SULFOQUINOVOSIDASE"/>
    <property type="match status" value="1"/>
</dbReference>
<dbReference type="SUPFAM" id="SSF51445">
    <property type="entry name" value="(Trans)glycosidases"/>
    <property type="match status" value="1"/>
</dbReference>
<evidence type="ECO:0000259" key="4">
    <source>
        <dbReference type="Pfam" id="PF21365"/>
    </source>
</evidence>
<dbReference type="GO" id="GO:0004558">
    <property type="term" value="F:alpha-1,4-glucosidase activity"/>
    <property type="evidence" value="ECO:0007669"/>
    <property type="project" value="UniProtKB-EC"/>
</dbReference>
<dbReference type="GO" id="GO:0005975">
    <property type="term" value="P:carbohydrate metabolic process"/>
    <property type="evidence" value="ECO:0007669"/>
    <property type="project" value="InterPro"/>
</dbReference>
<protein>
    <submittedName>
        <fullName evidence="5">Alpha-glucosidase</fullName>
        <ecNumber evidence="5">3.2.1.20</ecNumber>
    </submittedName>
</protein>
<dbReference type="InterPro" id="IPR011013">
    <property type="entry name" value="Gal_mutarotase_sf_dom"/>
</dbReference>
<dbReference type="Pfam" id="PF21365">
    <property type="entry name" value="Glyco_hydro_31_3rd"/>
    <property type="match status" value="1"/>
</dbReference>
<evidence type="ECO:0000256" key="2">
    <source>
        <dbReference type="RuleBase" id="RU361185"/>
    </source>
</evidence>
<dbReference type="GO" id="GO:0030246">
    <property type="term" value="F:carbohydrate binding"/>
    <property type="evidence" value="ECO:0007669"/>
    <property type="project" value="InterPro"/>
</dbReference>
<comment type="caution">
    <text evidence="5">The sequence shown here is derived from an EMBL/GenBank/DDBJ whole genome shotgun (WGS) entry which is preliminary data.</text>
</comment>
<comment type="similarity">
    <text evidence="1 2">Belongs to the glycosyl hydrolase 31 family.</text>
</comment>
<dbReference type="EC" id="3.2.1.20" evidence="5"/>
<gene>
    <name evidence="5" type="ORF">LB941_05820</name>
</gene>
<organism evidence="5 6">
    <name type="scientific">Ligilactobacillus ubinensis</name>
    <dbReference type="NCBI Taxonomy" id="2876789"/>
    <lineage>
        <taxon>Bacteria</taxon>
        <taxon>Bacillati</taxon>
        <taxon>Bacillota</taxon>
        <taxon>Bacilli</taxon>
        <taxon>Lactobacillales</taxon>
        <taxon>Lactobacillaceae</taxon>
        <taxon>Ligilactobacillus</taxon>
    </lineage>
</organism>
<dbReference type="PANTHER" id="PTHR46959">
    <property type="entry name" value="SULFOQUINOVOSIDASE"/>
    <property type="match status" value="1"/>
</dbReference>
<name>A0A9X2FJK2_9LACO</name>
<evidence type="ECO:0000256" key="1">
    <source>
        <dbReference type="ARBA" id="ARBA00007806"/>
    </source>
</evidence>
<evidence type="ECO:0000259" key="3">
    <source>
        <dbReference type="Pfam" id="PF01055"/>
    </source>
</evidence>
<dbReference type="CDD" id="cd14752">
    <property type="entry name" value="GH31_N"/>
    <property type="match status" value="1"/>
</dbReference>
<dbReference type="CDD" id="cd06594">
    <property type="entry name" value="GH31_glucosidase_YihQ"/>
    <property type="match status" value="1"/>
</dbReference>
<dbReference type="InterPro" id="IPR017853">
    <property type="entry name" value="GH"/>
</dbReference>
<sequence>MMNIEVSKLTYINKQLIYNKKIIFNQSNKKIIATLGRGIENVKMYRGNYTVQDKMQEEYPLIVGKVQKMKQGYRVELVHDKKVFLHLNIILDNKGRLKIMPEIKNDKWNRFLIRIPAIKEEHVYGCGEQLSYFDLRGHNFPLWTSEPGIGRNKKTRITQLADEEGRAGGNYYTTNFPQMTYISSQKYYFHTEGSMYAEFDFSNADFHEMRYFGIPKCFVVETAPIYPELIEKLTLFLGRQKKLPEWTNNGVILGLQGGLNRVKDIENKMLANSVKLAGLWCQDWEGTRTTSFGKRNYWNWAVSETLYPNLQAEIKKWRKKKIEFLAYINPYVVNTSEMFKEGAQKDYFVKNKSGGIYLVDFGEFDCGMIDLTNLAAFNWLKEIIKINMLNLGISGWMADFGEYLPVDVVLADGSDPMEAHNKWPLLWAKCNAQAVLEAKKENEILYFMRAGTAKASRFCPIYWAGDQSVDWSLDDGLASVICGSLSLGMSGTALTHSDIGGYTSMYGNLRTAELFERWTEMACFTPLMRTHEGNRPAENFQVYDDMQAIKHLAKFSSIYKELTPYRKEVILESEANGWPAQRPLFFHYEEQEACYTEKYEYLFGRDLLVAPVYEEGQTEKEVFLPKDEWIHLWSGKVYKGGVWQVATPLGQIPVFYRRTAKYTNLFKKFVQRDEENR</sequence>
<feature type="domain" description="Glycoside hydrolase family 31 TIM barrel" evidence="3">
    <location>
        <begin position="260"/>
        <end position="565"/>
    </location>
</feature>
<dbReference type="InterPro" id="IPR000322">
    <property type="entry name" value="Glyco_hydro_31_TIM"/>
</dbReference>
<dbReference type="AlphaFoldDB" id="A0A9X2FJK2"/>
<dbReference type="InterPro" id="IPR044112">
    <property type="entry name" value="YihQ_TIM-like"/>
</dbReference>
<dbReference type="InterPro" id="IPR013780">
    <property type="entry name" value="Glyco_hydro_b"/>
</dbReference>
<dbReference type="InterPro" id="IPR048395">
    <property type="entry name" value="Glyco_hydro_31_C"/>
</dbReference>
<dbReference type="InterPro" id="IPR052990">
    <property type="entry name" value="Sulfoquinovosidase_GH31"/>
</dbReference>
<keyword evidence="6" id="KW-1185">Reference proteome</keyword>
<dbReference type="Gene3D" id="3.20.20.80">
    <property type="entry name" value="Glycosidases"/>
    <property type="match status" value="1"/>
</dbReference>
<keyword evidence="2 5" id="KW-0326">Glycosidase</keyword>
<accession>A0A9X2FJK2</accession>
<dbReference type="SUPFAM" id="SSF74650">
    <property type="entry name" value="Galactose mutarotase-like"/>
    <property type="match status" value="1"/>
</dbReference>
<proteinExistence type="inferred from homology"/>
<dbReference type="SUPFAM" id="SSF51011">
    <property type="entry name" value="Glycosyl hydrolase domain"/>
    <property type="match status" value="1"/>
</dbReference>
<evidence type="ECO:0000313" key="5">
    <source>
        <dbReference type="EMBL" id="MCP0886856.1"/>
    </source>
</evidence>
<dbReference type="EMBL" id="JAIULA010000009">
    <property type="protein sequence ID" value="MCP0886856.1"/>
    <property type="molecule type" value="Genomic_DNA"/>
</dbReference>
<dbReference type="Gene3D" id="2.60.40.1180">
    <property type="entry name" value="Golgi alpha-mannosidase II"/>
    <property type="match status" value="1"/>
</dbReference>